<protein>
    <submittedName>
        <fullName evidence="2">Uncharacterized protein</fullName>
    </submittedName>
</protein>
<sequence>MSLGRTKQPTPDAGGVALSLNGAVTSPAGDPEPYPALQVLPPSTGTFAQRVGGLPTEARILAHGFNFHPDR</sequence>
<organism evidence="2 3">
    <name type="scientific">Geodermatophilus normandii</name>
    <dbReference type="NCBI Taxonomy" id="1137989"/>
    <lineage>
        <taxon>Bacteria</taxon>
        <taxon>Bacillati</taxon>
        <taxon>Actinomycetota</taxon>
        <taxon>Actinomycetes</taxon>
        <taxon>Geodermatophilales</taxon>
        <taxon>Geodermatophilaceae</taxon>
        <taxon>Geodermatophilus</taxon>
    </lineage>
</organism>
<proteinExistence type="predicted"/>
<reference evidence="3" key="1">
    <citation type="submission" date="2018-05" db="EMBL/GenBank/DDBJ databases">
        <authorList>
            <person name="Klenk H.-P."/>
            <person name="Huntemann M."/>
            <person name="Clum A."/>
            <person name="Pillay M."/>
            <person name="Palaniappan K."/>
            <person name="Varghese N."/>
            <person name="Mikhailova N."/>
            <person name="Stamatis D."/>
            <person name="Reddy T."/>
            <person name="Daum C."/>
            <person name="Shapiro N."/>
            <person name="Ivanova N."/>
            <person name="Kyrpides N."/>
            <person name="Woyke T."/>
        </authorList>
    </citation>
    <scope>NUCLEOTIDE SEQUENCE [LARGE SCALE GENOMIC DNA]</scope>
    <source>
        <strain evidence="3">DSM 45417</strain>
    </source>
</reference>
<comment type="caution">
    <text evidence="2">The sequence shown here is derived from an EMBL/GenBank/DDBJ whole genome shotgun (WGS) entry which is preliminary data.</text>
</comment>
<evidence type="ECO:0000313" key="2">
    <source>
        <dbReference type="EMBL" id="PWW21746.1"/>
    </source>
</evidence>
<gene>
    <name evidence="2" type="ORF">JD79_00884</name>
</gene>
<feature type="region of interest" description="Disordered" evidence="1">
    <location>
        <begin position="1"/>
        <end position="34"/>
    </location>
</feature>
<evidence type="ECO:0000313" key="3">
    <source>
        <dbReference type="Proteomes" id="UP000246661"/>
    </source>
</evidence>
<dbReference type="AlphaFoldDB" id="A0A317QGJ5"/>
<dbReference type="EMBL" id="QGTX01000001">
    <property type="protein sequence ID" value="PWW21746.1"/>
    <property type="molecule type" value="Genomic_DNA"/>
</dbReference>
<evidence type="ECO:0000256" key="1">
    <source>
        <dbReference type="SAM" id="MobiDB-lite"/>
    </source>
</evidence>
<accession>A0A317QGJ5</accession>
<name>A0A317QGJ5_9ACTN</name>
<keyword evidence="3" id="KW-1185">Reference proteome</keyword>
<dbReference type="Proteomes" id="UP000246661">
    <property type="component" value="Unassembled WGS sequence"/>
</dbReference>